<feature type="region of interest" description="Disordered" evidence="1">
    <location>
        <begin position="2499"/>
        <end position="2535"/>
    </location>
</feature>
<feature type="signal peptide" evidence="3">
    <location>
        <begin position="1"/>
        <end position="23"/>
    </location>
</feature>
<evidence type="ECO:0000256" key="2">
    <source>
        <dbReference type="SAM" id="Phobius"/>
    </source>
</evidence>
<feature type="region of interest" description="Disordered" evidence="1">
    <location>
        <begin position="1254"/>
        <end position="1323"/>
    </location>
</feature>
<feature type="region of interest" description="Disordered" evidence="1">
    <location>
        <begin position="689"/>
        <end position="723"/>
    </location>
</feature>
<keyword evidence="2" id="KW-0472">Membrane</keyword>
<keyword evidence="3" id="KW-0732">Signal</keyword>
<organism evidence="5 6">
    <name type="scientific">Cyclospora cayetanensis</name>
    <dbReference type="NCBI Taxonomy" id="88456"/>
    <lineage>
        <taxon>Eukaryota</taxon>
        <taxon>Sar</taxon>
        <taxon>Alveolata</taxon>
        <taxon>Apicomplexa</taxon>
        <taxon>Conoidasida</taxon>
        <taxon>Coccidia</taxon>
        <taxon>Eucoccidiorida</taxon>
        <taxon>Eimeriorina</taxon>
        <taxon>Eimeriidae</taxon>
        <taxon>Cyclospora</taxon>
    </lineage>
</organism>
<feature type="region of interest" description="Disordered" evidence="1">
    <location>
        <begin position="1434"/>
        <end position="1458"/>
    </location>
</feature>
<evidence type="ECO:0000313" key="5">
    <source>
        <dbReference type="EMBL" id="OEH74346.1"/>
    </source>
</evidence>
<sequence length="3066" mass="317903">MMAMHWTLLRVLLLAVLVPGHLPRILLREGAFQRAVYAQDGETPGVTEPSESAALRGVDSPEHEAPLPSVEDVCGGSEDLSACDFVRDGICVISAGYMRLWHRRRRWRESAPRRGPPEPRWVEGLRIRSQGDIEVRGAVIKCTQSALRGEAIPGKRRRLRVRGPSGFAWAPNFARGATTVRGASAARPPPDQRIELCTVGSIRLLGGARLHCTETLLFTGDSVTVAETADITASGTVQLRGPSPYTSPDPDATLELEPLSTNAPLENIARRLKALLAVGRMPGEKGPLPQGNSSLPATAPISGPASLSDAAPQEGKKGETTQRVPQLEPTSEAELRGGSHGGLGGVATDRCEATAFSTTLSCRLVPLSPFRSLLAKALPPQTSSLKCGFFSLCASRFLTAGHPLKAPLEVRGNMLLPLSKGEAGVLHSSRVSSSKRPLQDASSGQPSQHDSALQPPRGGGLVVIVAARHLAVEGQVSSSGEPGWGCGEEHWELSESAHQSHSAVGIAESRPARRSAVRALKSLMLRLVSFSSGRVTAAGAHTSRRPVATCAAGGSGGSIVLVAESLSFASHMRSGRVTAAGGGCLGGRPGRGGKRSGSASEHSSASPQESSGAGSWECAAGGGGRIAIYAEQPHPLDPVVLAPGGCGLRSNRLDLMPCLCGGGGTIFSRAHRRLVVANKLTAIAAAAASQPNAWESNGTPAAPRPLRSTHETANQGGRNSPVLEGGEVAGTLLGIASVDGAPMGAPSGLEALAVLSVQPTPLPVPLYAPSITLAVEAAVVTFGSVSAAVEARGWHEVPKGPEASRQETSEKGGPRKEPKVVLGSLLLHGGTRGSALHVLAPLHLHAAEGSIRLRQRSALVLAPCGSNEAQPASSPLEGPCSSESLPLAGRLLGVAVVVSSVASVSVGEGAAIRIIPGPRDFLCGGETVPAIAVSQQRSLEATKASGIGLLAGERLMLHGNLVVAATPSDCLPVPVKQTTALLFGGREVSVRGEQQLDRLVLLSQGTVTLGGSCTVGAPNRCTARRTPLFRKPSNGTAVNHSTVCTAVEEYTAAQVAPQLQAAAAADGVTSPPSLLHGYQGWRLQGADSYRDAERSSSGANSAEADVADPLGVGVSDSCSGRPLADSRMAFGCLGNTLPGFAPHEASWSDRLLRAVRQISPEGGHQGKARESRRHAKEEGLSQERANSPPRGEQPHGDAAASGIASLEDGAPVGFPGKVMVVEALSPPVREVAKQRKKRGFWRGLAALLEPEAAFSPPKAPSAEGIHRSSLRSPASESEAATEGAEASASAGRDSPLKTPQRSLEGMQSDEGASESSETSAFSSLRWPSQTPFASLEQEPFPLTSRVSPAAAALGGEDAPRLNDGVAASATLADVELLQAGSVPWGHLDATIFARDGVVLEAGASLVGGALLVCGGHGNTQLQGTIDASRRGCQPVHGPGAGSRGVALDSPSTSSEAANSQNIAVESALLCGGGGGAHVGSGGDGVHAVTGFPCRGSGGVGYDRELVSKLQRILPSSKAAAAQEASVGGERLRAFASTASASGGGGDVARAGSGGGVVWVQGQVVTVEGQILADGGGGELMQDAIIDVEVDPEKCTPLAPPVGEAQRGSSESAGDSGLSALAAAAAVSTGAAAWNGVGTKVGEGSFSSGALSQSNVHDGVLLSSTRPAQKRSRSEEDDKATLGSPFTRDSVSCQLSGGRCTGGGGGGGAIDFLWDIAFFTWPERLPPEPDLRLPKSHGFDVSSQLAAEAEAKAGALQGHQGGSAFIPWIRPLNFAAGFSGSLLVNGGRSDPSTACGPLQLPLGYSGSPGEVRSALGCPPGHAGWRCSPCPVGYFSLGGGDACLSCTNKPSDAAFYTREGVRDPQCPFACAEGYPDAAVNPRCLPLFRFVLDALLSFAVLLPMGAVCVILLGLAALIREMARRRSQQGWGYGALFGSPRSSIPVYVGALESGVTAAGFGGVQPSPSSSLGFLGGSTEERRMHLAVHHLTLEDLPFHVLRIYLHGRNSPDSPWGLDGQPPSFLEPLIIPHRFAGFAAAANSLCGFSRSFVCLYGALSFLYPPLAALLLRRARSRRADKLIALCSTLSGGPSGASDGGSPGALPWGRRGPPWRWFLDLLRFARGSSQRRGIGVSATASFWRSIRARELSFALKFGCDPDCTLGFVDVLDLDRNILDYRCSPQLPLVLLTQGDGRTVPFTLARGIREPGAPRSARGLRQADEKGTPADPLQGALEELASPWVWACIVDFFSEKVKELTTEELGALRALRNLETDDGRRGAKGGADYQVGGSQEVGKCMGTSLPSNPPETRTAVPNVSSPFSRCGRCGKLQLPSACASSGGGGPLGMLMGGPLYALRTVARLCEGIRLMSNRLLKPHGISAAVVFLESRGFVSRTDGVRRATGIPQEIAAFHSRVPKRSSRRPPLPNDERQRCRGLPALSSGKRGAVSGDAVPPAPWGPLGGRRLLLRAASSPSALLDSLRRNGGTQESKDAAFEATFSGGSLGADSLVGRRDSRHDVERGGSTASFEALGSGAQQGRPSYCDQRWGEGVVTVEREAALALVITEEASESGAEVQQGAPSARERGVTWDASTQAVAVPCFPPASSTAVTSPLDPRRLSPGNPPLAPYTAAAATALQKSIPYWGAGLALPVPQTSGGSGGPPTLRQAFDRSVLPSPKQQVPGSKRGLRRVVSPFSELSSPQSHATSPVSPRERAEDGTRVTHHKEAGGPAKCLVMCLADAARRSAGADAQHLRDAVEALQKSARAKLGTVPQSSATAVHPESSAEVSRITTMSAAEPEAEGVAGELYFLARFIPQSQAWVVSMFLHPFGSFLRIYVLAGALVLHILHMAATGIYLFGLKNTSFAVAWPQPFPRAESAHGSTPSWVLPVNSFWFQGNNQQTVNPSLLVVSPPMEGPGLGTSPAATAVAKWASLTHPLGASSWGLLALALSLPPLADLLCWSVGFWFFLSGDVRQQQLFSMTVAATMPKHIVVYLFFLVNGASLRVAFFGMVELLAVAALKLLLCTLAAMYASRIESPESPSSTSTKESDLLSSIAKECEEAADVCNCHPFEGCS</sequence>
<feature type="region of interest" description="Disordered" evidence="1">
    <location>
        <begin position="2595"/>
        <end position="2617"/>
    </location>
</feature>
<feature type="region of interest" description="Disordered" evidence="1">
    <location>
        <begin position="1657"/>
        <end position="1684"/>
    </location>
</feature>
<feature type="region of interest" description="Disordered" evidence="1">
    <location>
        <begin position="1594"/>
        <end position="1614"/>
    </location>
</feature>
<feature type="transmembrane region" description="Helical" evidence="2">
    <location>
        <begin position="2934"/>
        <end position="2960"/>
    </location>
</feature>
<feature type="region of interest" description="Disordered" evidence="1">
    <location>
        <begin position="1159"/>
        <end position="1200"/>
    </location>
</feature>
<dbReference type="VEuPathDB" id="ToxoDB:LOC34624194"/>
<feature type="region of interest" description="Disordered" evidence="1">
    <location>
        <begin position="41"/>
        <end position="67"/>
    </location>
</feature>
<keyword evidence="6" id="KW-1185">Reference proteome</keyword>
<gene>
    <name evidence="5" type="ORF">cyc_08476</name>
</gene>
<dbReference type="Pfam" id="PF26010">
    <property type="entry name" value="DUF8003"/>
    <property type="match status" value="1"/>
</dbReference>
<evidence type="ECO:0000259" key="4">
    <source>
        <dbReference type="Pfam" id="PF26010"/>
    </source>
</evidence>
<feature type="compositionally biased region" description="Low complexity" evidence="1">
    <location>
        <begin position="596"/>
        <end position="615"/>
    </location>
</feature>
<feature type="transmembrane region" description="Helical" evidence="2">
    <location>
        <begin position="3005"/>
        <end position="3023"/>
    </location>
</feature>
<evidence type="ECO:0000313" key="6">
    <source>
        <dbReference type="Proteomes" id="UP000095192"/>
    </source>
</evidence>
<feature type="region of interest" description="Disordered" evidence="1">
    <location>
        <begin position="283"/>
        <end position="339"/>
    </location>
</feature>
<evidence type="ECO:0000256" key="3">
    <source>
        <dbReference type="SAM" id="SignalP"/>
    </source>
</evidence>
<feature type="compositionally biased region" description="Low complexity" evidence="1">
    <location>
        <begin position="1308"/>
        <end position="1323"/>
    </location>
</feature>
<feature type="compositionally biased region" description="Basic and acidic residues" evidence="1">
    <location>
        <begin position="2503"/>
        <end position="2514"/>
    </location>
</feature>
<dbReference type="PANTHER" id="PTHR31513:SF2">
    <property type="entry name" value="MRAZ"/>
    <property type="match status" value="1"/>
</dbReference>
<feature type="region of interest" description="Disordered" evidence="1">
    <location>
        <begin position="2410"/>
        <end position="2448"/>
    </location>
</feature>
<dbReference type="VEuPathDB" id="ToxoDB:cyc_08476"/>
<feature type="region of interest" description="Disordered" evidence="1">
    <location>
        <begin position="2646"/>
        <end position="2718"/>
    </location>
</feature>
<feature type="region of interest" description="Disordered" evidence="1">
    <location>
        <begin position="426"/>
        <end position="455"/>
    </location>
</feature>
<dbReference type="EMBL" id="JROU02002060">
    <property type="protein sequence ID" value="OEH74346.1"/>
    <property type="molecule type" value="Genomic_DNA"/>
</dbReference>
<feature type="domain" description="DUF8003" evidence="4">
    <location>
        <begin position="1815"/>
        <end position="1874"/>
    </location>
</feature>
<comment type="caution">
    <text evidence="5">The sequence shown here is derived from an EMBL/GenBank/DDBJ whole genome shotgun (WGS) entry which is preliminary data.</text>
</comment>
<feature type="compositionally biased region" description="Basic and acidic residues" evidence="1">
    <location>
        <begin position="2703"/>
        <end position="2718"/>
    </location>
</feature>
<dbReference type="PANTHER" id="PTHR31513">
    <property type="entry name" value="EPHRIN TYPE-B RECEPTOR"/>
    <property type="match status" value="1"/>
</dbReference>
<reference evidence="5 6" key="1">
    <citation type="journal article" date="2016" name="BMC Genomics">
        <title>Comparative genomics reveals Cyclospora cayetanensis possesses coccidia-like metabolism and invasion components but unique surface antigens.</title>
        <authorList>
            <person name="Liu S."/>
            <person name="Wang L."/>
            <person name="Zheng H."/>
            <person name="Xu Z."/>
            <person name="Roellig D.M."/>
            <person name="Li N."/>
            <person name="Frace M.A."/>
            <person name="Tang K."/>
            <person name="Arrowood M.J."/>
            <person name="Moss D.M."/>
            <person name="Zhang L."/>
            <person name="Feng Y."/>
            <person name="Xiao L."/>
        </authorList>
    </citation>
    <scope>NUCLEOTIDE SEQUENCE [LARGE SCALE GENOMIC DNA]</scope>
    <source>
        <strain evidence="5 6">CHN_HEN01</strain>
    </source>
</reference>
<feature type="transmembrane region" description="Helical" evidence="2">
    <location>
        <begin position="2827"/>
        <end position="2850"/>
    </location>
</feature>
<feature type="region of interest" description="Disordered" evidence="1">
    <location>
        <begin position="579"/>
        <end position="616"/>
    </location>
</feature>
<evidence type="ECO:0000256" key="1">
    <source>
        <dbReference type="SAM" id="MobiDB-lite"/>
    </source>
</evidence>
<name>A0A1D3CT20_9EIME</name>
<accession>A0A1D3CT20</accession>
<dbReference type="InterPro" id="IPR058316">
    <property type="entry name" value="DUF8003"/>
</dbReference>
<feature type="compositionally biased region" description="Polar residues" evidence="1">
    <location>
        <begin position="689"/>
        <end position="699"/>
    </location>
</feature>
<feature type="region of interest" description="Disordered" evidence="1">
    <location>
        <begin position="2202"/>
        <end position="2225"/>
    </location>
</feature>
<dbReference type="VEuPathDB" id="ToxoDB:LOC113146798"/>
<feature type="compositionally biased region" description="Polar residues" evidence="1">
    <location>
        <begin position="1657"/>
        <end position="1666"/>
    </location>
</feature>
<keyword evidence="2" id="KW-1133">Transmembrane helix</keyword>
<protein>
    <submittedName>
        <fullName evidence="5">Wd domain-containing protein</fullName>
    </submittedName>
</protein>
<feature type="compositionally biased region" description="Low complexity" evidence="1">
    <location>
        <begin position="1274"/>
        <end position="1291"/>
    </location>
</feature>
<feature type="compositionally biased region" description="Polar residues" evidence="1">
    <location>
        <begin position="1449"/>
        <end position="1458"/>
    </location>
</feature>
<dbReference type="InParanoid" id="A0A1D3CT20"/>
<feature type="compositionally biased region" description="Gly residues" evidence="1">
    <location>
        <begin position="580"/>
        <end position="590"/>
    </location>
</feature>
<feature type="chain" id="PRO_5008913884" evidence="3">
    <location>
        <begin position="24"/>
        <end position="3066"/>
    </location>
</feature>
<proteinExistence type="predicted"/>
<feature type="compositionally biased region" description="Polar residues" evidence="1">
    <location>
        <begin position="2688"/>
        <end position="2701"/>
    </location>
</feature>
<feature type="region of interest" description="Disordered" evidence="1">
    <location>
        <begin position="796"/>
        <end position="817"/>
    </location>
</feature>
<feature type="transmembrane region" description="Helical" evidence="2">
    <location>
        <begin position="1891"/>
        <end position="1915"/>
    </location>
</feature>
<dbReference type="Proteomes" id="UP000095192">
    <property type="component" value="Unassembled WGS sequence"/>
</dbReference>
<keyword evidence="2" id="KW-0812">Transmembrane</keyword>
<feature type="compositionally biased region" description="Polar residues" evidence="1">
    <location>
        <begin position="429"/>
        <end position="451"/>
    </location>
</feature>